<dbReference type="OrthoDB" id="183320at2"/>
<keyword evidence="2" id="KW-0732">Signal</keyword>
<protein>
    <submittedName>
        <fullName evidence="4">Sialate O-acetylesterase</fullName>
    </submittedName>
</protein>
<reference evidence="4 5" key="1">
    <citation type="submission" date="2019-07" db="EMBL/GenBank/DDBJ databases">
        <title>Description of 53C-WASEF.</title>
        <authorList>
            <person name="Pitt A."/>
            <person name="Hahn M.W."/>
        </authorList>
    </citation>
    <scope>NUCLEOTIDE SEQUENCE [LARGE SCALE GENOMIC DNA]</scope>
    <source>
        <strain evidence="4 5">53C-WASEF</strain>
    </source>
</reference>
<dbReference type="GO" id="GO:0005975">
    <property type="term" value="P:carbohydrate metabolic process"/>
    <property type="evidence" value="ECO:0007669"/>
    <property type="project" value="TreeGrafter"/>
</dbReference>
<feature type="chain" id="PRO_5022030423" evidence="2">
    <location>
        <begin position="23"/>
        <end position="673"/>
    </location>
</feature>
<name>A0A556QL21_9BACT</name>
<sequence>MRLPRFLALLAVPAALTSTAFADVTLPAIFSDHAVLQKSAKVPVWGRGEPGEKISVTLGSAKASATTGDTGRWEAMLDLSRSGPGPFSLVVQGKNTLTIADVVVGEVWLASGQSNMEWTLKSTNNAAAEIAASANPLLRIFTVTKNESATPITGFNGKWVLASPETSAGLTAVGYYFGKNVQRALKAPVGVIHSSWGGTPVETWTSKEALDSDPELKAGAEKAESDLRTYSRRLRTYVLGYPDWLETTGRKDHPYSGVPSSADGWKPAVIPGKLGAPGAIWLRRTVQVSPEQAGKNLSISLSEWQRGTDEVYWNGTLVSSTSLEQAAKTRGDRRHTIPAAQVTAGEAVIAIRIFNASGDVHVPAAINLGKLQAGAGGWEQKTEFALPALSEAEKATMPVNPGSEPWSWQGPSRLYNSMIHPLIPYALKGVVWYQGESNVGRAYQYRTAFPLLIKDWRTRWGQGDFPFLFCQLANMTGKQPMPGDANWAELRESQSLTLAVANTGQAVLIDVGDANNVHPQNKADVGARLAAIALAQTYGQSVPFSGPVFQAAKIDGGKIRLAFKQTDGGLVAKALPATYSVDSATGATAPIVRNNPGALEGFAICGADRKWVWAEAKIEGNQVIVSSAQVTAPVAVRYAWAGNPTCNLYNGAGFPASPFRTDDFPITSQTTRY</sequence>
<dbReference type="RefSeq" id="WP_144353746.1">
    <property type="nucleotide sequence ID" value="NZ_CBCRVV010000026.1"/>
</dbReference>
<dbReference type="Gene3D" id="3.40.50.1110">
    <property type="entry name" value="SGNH hydrolase"/>
    <property type="match status" value="2"/>
</dbReference>
<accession>A0A556QL21</accession>
<dbReference type="GO" id="GO:0001681">
    <property type="term" value="F:sialate O-acetylesterase activity"/>
    <property type="evidence" value="ECO:0007669"/>
    <property type="project" value="InterPro"/>
</dbReference>
<evidence type="ECO:0000256" key="2">
    <source>
        <dbReference type="SAM" id="SignalP"/>
    </source>
</evidence>
<dbReference type="PANTHER" id="PTHR22901:SF0">
    <property type="entry name" value="SIALATE O-ACETYLESTERASE"/>
    <property type="match status" value="1"/>
</dbReference>
<keyword evidence="5" id="KW-1185">Reference proteome</keyword>
<gene>
    <name evidence="4" type="ORF">FPL22_14710</name>
</gene>
<feature type="domain" description="Sialate O-acetylesterase" evidence="3">
    <location>
        <begin position="402"/>
        <end position="531"/>
    </location>
</feature>
<evidence type="ECO:0000259" key="3">
    <source>
        <dbReference type="Pfam" id="PF03629"/>
    </source>
</evidence>
<keyword evidence="1" id="KW-0378">Hydrolase</keyword>
<dbReference type="Pfam" id="PF03629">
    <property type="entry name" value="SASA"/>
    <property type="match status" value="1"/>
</dbReference>
<dbReference type="Proteomes" id="UP000315648">
    <property type="component" value="Unassembled WGS sequence"/>
</dbReference>
<dbReference type="InterPro" id="IPR005181">
    <property type="entry name" value="SASA"/>
</dbReference>
<dbReference type="SUPFAM" id="SSF52266">
    <property type="entry name" value="SGNH hydrolase"/>
    <property type="match status" value="1"/>
</dbReference>
<proteinExistence type="predicted"/>
<dbReference type="InterPro" id="IPR036514">
    <property type="entry name" value="SGNH_hydro_sf"/>
</dbReference>
<dbReference type="AlphaFoldDB" id="A0A556QL21"/>
<feature type="signal peptide" evidence="2">
    <location>
        <begin position="1"/>
        <end position="22"/>
    </location>
</feature>
<evidence type="ECO:0000313" key="4">
    <source>
        <dbReference type="EMBL" id="TSJ77343.1"/>
    </source>
</evidence>
<organism evidence="4 5">
    <name type="scientific">Rariglobus hedericola</name>
    <dbReference type="NCBI Taxonomy" id="2597822"/>
    <lineage>
        <taxon>Bacteria</taxon>
        <taxon>Pseudomonadati</taxon>
        <taxon>Verrucomicrobiota</taxon>
        <taxon>Opitutia</taxon>
        <taxon>Opitutales</taxon>
        <taxon>Opitutaceae</taxon>
        <taxon>Rariglobus</taxon>
    </lineage>
</organism>
<dbReference type="PANTHER" id="PTHR22901">
    <property type="entry name" value="SIALATE O-ACETYLESTERASE"/>
    <property type="match status" value="1"/>
</dbReference>
<comment type="caution">
    <text evidence="4">The sequence shown here is derived from an EMBL/GenBank/DDBJ whole genome shotgun (WGS) entry which is preliminary data.</text>
</comment>
<evidence type="ECO:0000313" key="5">
    <source>
        <dbReference type="Proteomes" id="UP000315648"/>
    </source>
</evidence>
<dbReference type="EMBL" id="VMBG01000002">
    <property type="protein sequence ID" value="TSJ77343.1"/>
    <property type="molecule type" value="Genomic_DNA"/>
</dbReference>
<evidence type="ECO:0000256" key="1">
    <source>
        <dbReference type="ARBA" id="ARBA00022801"/>
    </source>
</evidence>
<dbReference type="InterPro" id="IPR039329">
    <property type="entry name" value="SIAE"/>
</dbReference>